<keyword evidence="2" id="KW-0812">Transmembrane</keyword>
<evidence type="ECO:0000259" key="4">
    <source>
        <dbReference type="Pfam" id="PF24053"/>
    </source>
</evidence>
<dbReference type="OrthoDB" id="785602at2759"/>
<dbReference type="PANTHER" id="PTHR34200:SF2">
    <property type="entry name" value="TRANSMEMBRANE PROTEIN"/>
    <property type="match status" value="1"/>
</dbReference>
<feature type="region of interest" description="Disordered" evidence="1">
    <location>
        <begin position="294"/>
        <end position="339"/>
    </location>
</feature>
<keyword evidence="2" id="KW-0472">Membrane</keyword>
<dbReference type="PANTHER" id="PTHR34200">
    <property type="entry name" value="DENTIN SIALOPHOSPHOPROTEIN-LIKE ISOFORM X1"/>
    <property type="match status" value="1"/>
</dbReference>
<keyword evidence="2" id="KW-1133">Transmembrane helix</keyword>
<dbReference type="InParanoid" id="A0A1Q3BR23"/>
<feature type="domain" description="DUF7356" evidence="4">
    <location>
        <begin position="123"/>
        <end position="218"/>
    </location>
</feature>
<dbReference type="InterPro" id="IPR055780">
    <property type="entry name" value="DUF7356"/>
</dbReference>
<sequence length="339" mass="37068">MDKNVIVAVISFFLIVAVVSGADVAPVPVNSTAIPVSPTTIPGKNSDPKPNNVTDPQNVNGIEKNVSKDSNNTDTVKVSPTPPQEISDEVKNQNNSDTVKVNKDDEKKQGHEDNKTRLVFDSERNCTGSPCSDLGKLVACISSFEKGSKQLVVLVHNGGEETLEVKLSVSSSVEKPLKEFKVPQHQTEKINISLAVGRNTKITLNAGRRECVLRLNASVSEETYFLRLPSYDQLVTPVNGAYFLILTGIILGGTWGCCKFWKRRWQSGVPYQELEMGLPESVLAANVETAEGWDQGWDDDWDEENAVRSPGGHRIGNISANGLTSRSSNSDGWENDWDD</sequence>
<name>A0A1Q3BR23_CEPFO</name>
<evidence type="ECO:0000313" key="5">
    <source>
        <dbReference type="EMBL" id="GAV70395.1"/>
    </source>
</evidence>
<feature type="signal peptide" evidence="3">
    <location>
        <begin position="1"/>
        <end position="21"/>
    </location>
</feature>
<dbReference type="EMBL" id="BDDD01000802">
    <property type="protein sequence ID" value="GAV70395.1"/>
    <property type="molecule type" value="Genomic_DNA"/>
</dbReference>
<keyword evidence="3" id="KW-0732">Signal</keyword>
<feature type="region of interest" description="Disordered" evidence="1">
    <location>
        <begin position="29"/>
        <end position="113"/>
    </location>
</feature>
<feature type="chain" id="PRO_5012772221" description="DUF7356 domain-containing protein" evidence="3">
    <location>
        <begin position="22"/>
        <end position="339"/>
    </location>
</feature>
<feature type="compositionally biased region" description="Polar residues" evidence="1">
    <location>
        <begin position="68"/>
        <end position="78"/>
    </location>
</feature>
<dbReference type="FunCoup" id="A0A1Q3BR23">
    <property type="interactions" value="1377"/>
</dbReference>
<comment type="caution">
    <text evidence="5">The sequence shown here is derived from an EMBL/GenBank/DDBJ whole genome shotgun (WGS) entry which is preliminary data.</text>
</comment>
<evidence type="ECO:0000256" key="3">
    <source>
        <dbReference type="SAM" id="SignalP"/>
    </source>
</evidence>
<keyword evidence="6" id="KW-1185">Reference proteome</keyword>
<evidence type="ECO:0000256" key="2">
    <source>
        <dbReference type="SAM" id="Phobius"/>
    </source>
</evidence>
<accession>A0A1Q3BR23</accession>
<feature type="compositionally biased region" description="Polar residues" evidence="1">
    <location>
        <begin position="29"/>
        <end position="60"/>
    </location>
</feature>
<reference evidence="6" key="1">
    <citation type="submission" date="2016-04" db="EMBL/GenBank/DDBJ databases">
        <title>Cephalotus genome sequencing.</title>
        <authorList>
            <person name="Fukushima K."/>
            <person name="Hasebe M."/>
            <person name="Fang X."/>
        </authorList>
    </citation>
    <scope>NUCLEOTIDE SEQUENCE [LARGE SCALE GENOMIC DNA]</scope>
    <source>
        <strain evidence="6">cv. St1</strain>
    </source>
</reference>
<protein>
    <recommendedName>
        <fullName evidence="4">DUF7356 domain-containing protein</fullName>
    </recommendedName>
</protein>
<proteinExistence type="predicted"/>
<dbReference type="STRING" id="3775.A0A1Q3BR23"/>
<evidence type="ECO:0000313" key="6">
    <source>
        <dbReference type="Proteomes" id="UP000187406"/>
    </source>
</evidence>
<organism evidence="5 6">
    <name type="scientific">Cephalotus follicularis</name>
    <name type="common">Albany pitcher plant</name>
    <dbReference type="NCBI Taxonomy" id="3775"/>
    <lineage>
        <taxon>Eukaryota</taxon>
        <taxon>Viridiplantae</taxon>
        <taxon>Streptophyta</taxon>
        <taxon>Embryophyta</taxon>
        <taxon>Tracheophyta</taxon>
        <taxon>Spermatophyta</taxon>
        <taxon>Magnoliopsida</taxon>
        <taxon>eudicotyledons</taxon>
        <taxon>Gunneridae</taxon>
        <taxon>Pentapetalae</taxon>
        <taxon>rosids</taxon>
        <taxon>fabids</taxon>
        <taxon>Oxalidales</taxon>
        <taxon>Cephalotaceae</taxon>
        <taxon>Cephalotus</taxon>
    </lineage>
</organism>
<feature type="compositionally biased region" description="Basic and acidic residues" evidence="1">
    <location>
        <begin position="100"/>
        <end position="113"/>
    </location>
</feature>
<evidence type="ECO:0000256" key="1">
    <source>
        <dbReference type="SAM" id="MobiDB-lite"/>
    </source>
</evidence>
<dbReference type="Pfam" id="PF24053">
    <property type="entry name" value="DUF7356"/>
    <property type="match status" value="1"/>
</dbReference>
<gene>
    <name evidence="5" type="ORF">CFOL_v3_13893</name>
</gene>
<feature type="transmembrane region" description="Helical" evidence="2">
    <location>
        <begin position="240"/>
        <end position="258"/>
    </location>
</feature>
<feature type="compositionally biased region" description="Polar residues" evidence="1">
    <location>
        <begin position="318"/>
        <end position="332"/>
    </location>
</feature>
<dbReference type="Proteomes" id="UP000187406">
    <property type="component" value="Unassembled WGS sequence"/>
</dbReference>
<dbReference type="AlphaFoldDB" id="A0A1Q3BR23"/>